<evidence type="ECO:0000313" key="3">
    <source>
        <dbReference type="Proteomes" id="UP000433652"/>
    </source>
</evidence>
<feature type="domain" description="SnoaL-like" evidence="1">
    <location>
        <begin position="11"/>
        <end position="116"/>
    </location>
</feature>
<name>A0A6I4SWN1_9SPHN</name>
<accession>A0A6I4SWN1</accession>
<dbReference type="Gene3D" id="3.10.450.50">
    <property type="match status" value="1"/>
</dbReference>
<evidence type="ECO:0000313" key="2">
    <source>
        <dbReference type="EMBL" id="MXO59749.1"/>
    </source>
</evidence>
<sequence>MDKARMLQTIDAIYAARKKRDVPGMLALMADGATFRFAGEGAMEGAFATSGAMPFHEAISSLDSTVDMTGVENVTTLVDGNRVAAIWNCDVRFPGREAFTTQIFNLWTFAEDGRISDLTEFVDTAKLAGELAAVGAGVQLEPDMASEAEPG</sequence>
<dbReference type="EMBL" id="WTYM01000038">
    <property type="protein sequence ID" value="MXO59749.1"/>
    <property type="molecule type" value="Genomic_DNA"/>
</dbReference>
<dbReference type="RefSeq" id="WP_159794480.1">
    <property type="nucleotide sequence ID" value="NZ_WTYM01000038.1"/>
</dbReference>
<dbReference type="InterPro" id="IPR032710">
    <property type="entry name" value="NTF2-like_dom_sf"/>
</dbReference>
<dbReference type="SUPFAM" id="SSF54427">
    <property type="entry name" value="NTF2-like"/>
    <property type="match status" value="1"/>
</dbReference>
<keyword evidence="3" id="KW-1185">Reference proteome</keyword>
<proteinExistence type="predicted"/>
<dbReference type="Proteomes" id="UP000433652">
    <property type="component" value="Unassembled WGS sequence"/>
</dbReference>
<evidence type="ECO:0000259" key="1">
    <source>
        <dbReference type="Pfam" id="PF12680"/>
    </source>
</evidence>
<protein>
    <recommendedName>
        <fullName evidence="1">SnoaL-like domain-containing protein</fullName>
    </recommendedName>
</protein>
<dbReference type="InterPro" id="IPR037401">
    <property type="entry name" value="SnoaL-like"/>
</dbReference>
<organism evidence="2 3">
    <name type="scientific">Croceibacterium salegens</name>
    <dbReference type="NCBI Taxonomy" id="1737568"/>
    <lineage>
        <taxon>Bacteria</taxon>
        <taxon>Pseudomonadati</taxon>
        <taxon>Pseudomonadota</taxon>
        <taxon>Alphaproteobacteria</taxon>
        <taxon>Sphingomonadales</taxon>
        <taxon>Erythrobacteraceae</taxon>
        <taxon>Croceibacterium</taxon>
    </lineage>
</organism>
<gene>
    <name evidence="2" type="ORF">GRI89_09380</name>
</gene>
<comment type="caution">
    <text evidence="2">The sequence shown here is derived from an EMBL/GenBank/DDBJ whole genome shotgun (WGS) entry which is preliminary data.</text>
</comment>
<dbReference type="OrthoDB" id="8446131at2"/>
<dbReference type="Pfam" id="PF12680">
    <property type="entry name" value="SnoaL_2"/>
    <property type="match status" value="1"/>
</dbReference>
<dbReference type="AlphaFoldDB" id="A0A6I4SWN1"/>
<reference evidence="2 3" key="1">
    <citation type="submission" date="2019-12" db="EMBL/GenBank/DDBJ databases">
        <title>Genomic-based taxomic classification of the family Erythrobacteraceae.</title>
        <authorList>
            <person name="Xu L."/>
        </authorList>
    </citation>
    <scope>NUCLEOTIDE SEQUENCE [LARGE SCALE GENOMIC DNA]</scope>
    <source>
        <strain evidence="2 3">MCCC 1K01500</strain>
    </source>
</reference>